<dbReference type="SUPFAM" id="SSF52540">
    <property type="entry name" value="P-loop containing nucleoside triphosphate hydrolases"/>
    <property type="match status" value="2"/>
</dbReference>
<reference evidence="11 12" key="1">
    <citation type="submission" date="2019-06" db="EMBL/GenBank/DDBJ databases">
        <title>Sorghum-associated microbial communities from plants grown in Nebraska, USA.</title>
        <authorList>
            <person name="Schachtman D."/>
        </authorList>
    </citation>
    <scope>NUCLEOTIDE SEQUENCE [LARGE SCALE GENOMIC DNA]</scope>
    <source>
        <strain evidence="11 12">1225</strain>
    </source>
</reference>
<protein>
    <submittedName>
        <fullName evidence="11">Monosaccharide ABC transporter ATP-binding protein (CUT2 family)</fullName>
    </submittedName>
</protein>
<dbReference type="CDD" id="cd03216">
    <property type="entry name" value="ABC_Carb_Monos_I"/>
    <property type="match status" value="1"/>
</dbReference>
<dbReference type="AlphaFoldDB" id="A0A561R8Q6"/>
<keyword evidence="12" id="KW-1185">Reference proteome</keyword>
<proteinExistence type="inferred from homology"/>
<evidence type="ECO:0000256" key="3">
    <source>
        <dbReference type="ARBA" id="ARBA00022475"/>
    </source>
</evidence>
<dbReference type="InterPro" id="IPR003593">
    <property type="entry name" value="AAA+_ATPase"/>
</dbReference>
<evidence type="ECO:0000256" key="4">
    <source>
        <dbReference type="ARBA" id="ARBA00022597"/>
    </source>
</evidence>
<dbReference type="PROSITE" id="PS50893">
    <property type="entry name" value="ABC_TRANSPORTER_2"/>
    <property type="match status" value="2"/>
</dbReference>
<dbReference type="Pfam" id="PF00005">
    <property type="entry name" value="ABC_tran"/>
    <property type="match status" value="2"/>
</dbReference>
<name>A0A561R8Q6_9HYPH</name>
<comment type="caution">
    <text evidence="11">The sequence shown here is derived from an EMBL/GenBank/DDBJ whole genome shotgun (WGS) entry which is preliminary data.</text>
</comment>
<dbReference type="InterPro" id="IPR003439">
    <property type="entry name" value="ABC_transporter-like_ATP-bd"/>
</dbReference>
<keyword evidence="8" id="KW-1278">Translocase</keyword>
<dbReference type="CDD" id="cd03215">
    <property type="entry name" value="ABC_Carb_Monos_II"/>
    <property type="match status" value="1"/>
</dbReference>
<keyword evidence="5" id="KW-0677">Repeat</keyword>
<keyword evidence="2" id="KW-0813">Transport</keyword>
<dbReference type="GO" id="GO:0016887">
    <property type="term" value="F:ATP hydrolysis activity"/>
    <property type="evidence" value="ECO:0007669"/>
    <property type="project" value="InterPro"/>
</dbReference>
<evidence type="ECO:0000256" key="9">
    <source>
        <dbReference type="ARBA" id="ARBA00023136"/>
    </source>
</evidence>
<evidence type="ECO:0000313" key="11">
    <source>
        <dbReference type="EMBL" id="TWF58990.1"/>
    </source>
</evidence>
<evidence type="ECO:0000256" key="1">
    <source>
        <dbReference type="ARBA" id="ARBA00005417"/>
    </source>
</evidence>
<evidence type="ECO:0000256" key="5">
    <source>
        <dbReference type="ARBA" id="ARBA00022737"/>
    </source>
</evidence>
<dbReference type="InterPro" id="IPR017871">
    <property type="entry name" value="ABC_transporter-like_CS"/>
</dbReference>
<dbReference type="EMBL" id="VIWP01000001">
    <property type="protein sequence ID" value="TWF58990.1"/>
    <property type="molecule type" value="Genomic_DNA"/>
</dbReference>
<dbReference type="Proteomes" id="UP000320653">
    <property type="component" value="Unassembled WGS sequence"/>
</dbReference>
<gene>
    <name evidence="11" type="ORF">FHW37_101794</name>
</gene>
<accession>A0A561R8Q6</accession>
<keyword evidence="4" id="KW-0762">Sugar transport</keyword>
<evidence type="ECO:0000313" key="12">
    <source>
        <dbReference type="Proteomes" id="UP000320653"/>
    </source>
</evidence>
<evidence type="ECO:0000256" key="2">
    <source>
        <dbReference type="ARBA" id="ARBA00022448"/>
    </source>
</evidence>
<sequence>MSANLGSQQAQSRFLELRNIQKWFGGVHALRGIDLTLELGQAYHLLGENGCGKSTVIKIMSGAIAPSEGEIVLEGQSFSAMTPIQSLSAGIETVYQDLSLLPNLTVAENVALSEQLVSGNGRLGRVFNRSRLKETAQRALETVGLPTDRSFLNTTVSDLPLAARQLVAIARAIATSAKLVIMDEPTTSLTRREVDNLIRVVERLRQENVAVLFVTHKLDECYRIGGHAVVFRDGQCVATGPIENYTKKQLAELMTGRAIDSERYRTAQPSPDVLFSVDDLIAHGVDRMSFTLRKGEILGITGLADSGRNELAMAITGVAPARSGKMSLNGKVLDVRQPVDAIRQGIGYVPEDRLAEGLFLDKSILDNEIALVLTRLSNSFGVVDKQAGRSLAAKLSEQMRLNTKNLDLPVGALSGGNQQRVLIGRWLSIEPELLVLHGPTVGVDVGSKDTIYRAIQTLAEAGMGIIIVSDDLPELLQNTDRILVMNSGRLVAEFETEQASEDQLYQAMLTSKLETIQ</sequence>
<evidence type="ECO:0000256" key="8">
    <source>
        <dbReference type="ARBA" id="ARBA00022967"/>
    </source>
</evidence>
<evidence type="ECO:0000256" key="7">
    <source>
        <dbReference type="ARBA" id="ARBA00022840"/>
    </source>
</evidence>
<keyword evidence="6" id="KW-0547">Nucleotide-binding</keyword>
<dbReference type="GO" id="GO:0005524">
    <property type="term" value="F:ATP binding"/>
    <property type="evidence" value="ECO:0007669"/>
    <property type="project" value="UniProtKB-KW"/>
</dbReference>
<dbReference type="PANTHER" id="PTHR43790:SF1">
    <property type="entry name" value="XYLOSE IMPORT ATP-BINDING PROTEIN XYLG"/>
    <property type="match status" value="1"/>
</dbReference>
<keyword evidence="3" id="KW-1003">Cell membrane</keyword>
<feature type="domain" description="ABC transporter" evidence="10">
    <location>
        <begin position="268"/>
        <end position="512"/>
    </location>
</feature>
<dbReference type="PANTHER" id="PTHR43790">
    <property type="entry name" value="CARBOHYDRATE TRANSPORT ATP-BINDING PROTEIN MG119-RELATED"/>
    <property type="match status" value="1"/>
</dbReference>
<keyword evidence="9" id="KW-0472">Membrane</keyword>
<dbReference type="PROSITE" id="PS00211">
    <property type="entry name" value="ABC_TRANSPORTER_1"/>
    <property type="match status" value="1"/>
</dbReference>
<dbReference type="InterPro" id="IPR050107">
    <property type="entry name" value="ABC_carbohydrate_import_ATPase"/>
</dbReference>
<dbReference type="Gene3D" id="3.40.50.300">
    <property type="entry name" value="P-loop containing nucleotide triphosphate hydrolases"/>
    <property type="match status" value="2"/>
</dbReference>
<dbReference type="InterPro" id="IPR027417">
    <property type="entry name" value="P-loop_NTPase"/>
</dbReference>
<feature type="domain" description="ABC transporter" evidence="10">
    <location>
        <begin position="15"/>
        <end position="258"/>
    </location>
</feature>
<dbReference type="SMART" id="SM00382">
    <property type="entry name" value="AAA"/>
    <property type="match status" value="1"/>
</dbReference>
<evidence type="ECO:0000256" key="6">
    <source>
        <dbReference type="ARBA" id="ARBA00022741"/>
    </source>
</evidence>
<organism evidence="11 12">
    <name type="scientific">Neorhizobium alkalisoli</name>
    <dbReference type="NCBI Taxonomy" id="528178"/>
    <lineage>
        <taxon>Bacteria</taxon>
        <taxon>Pseudomonadati</taxon>
        <taxon>Pseudomonadota</taxon>
        <taxon>Alphaproteobacteria</taxon>
        <taxon>Hyphomicrobiales</taxon>
        <taxon>Rhizobiaceae</taxon>
        <taxon>Rhizobium/Agrobacterium group</taxon>
        <taxon>Neorhizobium</taxon>
    </lineage>
</organism>
<evidence type="ECO:0000259" key="10">
    <source>
        <dbReference type="PROSITE" id="PS50893"/>
    </source>
</evidence>
<comment type="similarity">
    <text evidence="1">Belongs to the ABC transporter superfamily.</text>
</comment>
<keyword evidence="7 11" id="KW-0067">ATP-binding</keyword>